<dbReference type="Gene3D" id="3.40.50.620">
    <property type="entry name" value="HUPs"/>
    <property type="match status" value="1"/>
</dbReference>
<dbReference type="GO" id="GO:0032267">
    <property type="term" value="F:tRNA(Ile)-lysidine synthase activity"/>
    <property type="evidence" value="ECO:0007669"/>
    <property type="project" value="UniProtKB-EC"/>
</dbReference>
<proteinExistence type="inferred from homology"/>
<dbReference type="Pfam" id="PF01171">
    <property type="entry name" value="ATP_bind_3"/>
    <property type="match status" value="1"/>
</dbReference>
<feature type="domain" description="tRNA(Ile)-lysidine/2-thiocytidine synthase N-terminal" evidence="7">
    <location>
        <begin position="26"/>
        <end position="217"/>
    </location>
</feature>
<dbReference type="AlphaFoldDB" id="A0A9P6WP66"/>
<dbReference type="NCBIfam" id="TIGR02432">
    <property type="entry name" value="lysidine_TilS_N"/>
    <property type="match status" value="1"/>
</dbReference>
<name>A0A9P6WP66_9ASCO</name>
<sequence length="508" mass="59669">MNGGVFQKFISSLRRIESTGYKIPPKIAIALSGGVDSIVLLKLLTKFKENNINKNIEIHAITIDHGLRKESSKEANNLKNLILNINKYPIKHKILKIESKININQIEKHARELRYELMFEYCKKEKIENIFMGHHLDDQLETFLMRLFGNSTLFGLIGIKPITSSNIFGMNKINLIRPLLNISKDEIYNYANENNLKWFEDYTNNDPTLTQRNMIRKYLTNIDKESKNRICELHNKVCYIMEELIYKRMNLLKNGNNDGNILSFNVNVNQKLLSLTINIKIRKKYYENSMMNIIDYIVLDRMIFNEIWLVSPNRNYLYGYTKFDNKHCTLNENKNISRSLSEEIMNNLDKKTRNITLSGCLVEWKLIEENENFIQIRIKVYREKEHRYKQIQYNNIMKSDSKEFKFLFDNRVFIKLNSKIPIKEPFHIHVSNFNEKFVISEISKSPNFQSYATSRIPLVTCHCETGASATTLDTNSCLIFPTVNVSPVCFEGNTLEFTTSLKRKLPMW</sequence>
<dbReference type="CDD" id="cd01992">
    <property type="entry name" value="TilS_N"/>
    <property type="match status" value="1"/>
</dbReference>
<accession>A0A9P6WP66</accession>
<dbReference type="InterPro" id="IPR014729">
    <property type="entry name" value="Rossmann-like_a/b/a_fold"/>
</dbReference>
<reference evidence="8" key="1">
    <citation type="submission" date="2020-11" db="EMBL/GenBank/DDBJ databases">
        <title>Kefir isolates.</title>
        <authorList>
            <person name="Marcisauskas S."/>
            <person name="Kim Y."/>
            <person name="Blasche S."/>
        </authorList>
    </citation>
    <scope>NUCLEOTIDE SEQUENCE</scope>
    <source>
        <strain evidence="8">Olga-1</strain>
    </source>
</reference>
<keyword evidence="5" id="KW-0067">ATP-binding</keyword>
<dbReference type="InterPro" id="IPR012795">
    <property type="entry name" value="tRNA_Ile_lys_synt_N"/>
</dbReference>
<evidence type="ECO:0000256" key="4">
    <source>
        <dbReference type="ARBA" id="ARBA00022741"/>
    </source>
</evidence>
<dbReference type="InterPro" id="IPR011063">
    <property type="entry name" value="TilS/TtcA_N"/>
</dbReference>
<evidence type="ECO:0000256" key="1">
    <source>
        <dbReference type="ARBA" id="ARBA00013267"/>
    </source>
</evidence>
<dbReference type="Proteomes" id="UP000697127">
    <property type="component" value="Unassembled WGS sequence"/>
</dbReference>
<comment type="caution">
    <text evidence="8">The sequence shown here is derived from an EMBL/GenBank/DDBJ whole genome shotgun (WGS) entry which is preliminary data.</text>
</comment>
<dbReference type="SUPFAM" id="SSF52402">
    <property type="entry name" value="Adenine nucleotide alpha hydrolases-like"/>
    <property type="match status" value="1"/>
</dbReference>
<dbReference type="EMBL" id="PUHW01000021">
    <property type="protein sequence ID" value="KAG0690711.1"/>
    <property type="molecule type" value="Genomic_DNA"/>
</dbReference>
<keyword evidence="4" id="KW-0547">Nucleotide-binding</keyword>
<dbReference type="PANTHER" id="PTHR43033:SF1">
    <property type="entry name" value="TRNA(ILE)-LYSIDINE SYNTHASE-RELATED"/>
    <property type="match status" value="1"/>
</dbReference>
<dbReference type="InterPro" id="IPR012094">
    <property type="entry name" value="tRNA_Ile_lys_synt"/>
</dbReference>
<evidence type="ECO:0000259" key="7">
    <source>
        <dbReference type="Pfam" id="PF01171"/>
    </source>
</evidence>
<protein>
    <recommendedName>
        <fullName evidence="1">tRNA(Ile)-lysidine synthetase</fullName>
        <ecNumber evidence="1">6.3.4.19</ecNumber>
    </recommendedName>
</protein>
<comment type="catalytic activity">
    <reaction evidence="6">
        <text>cytidine(34) in tRNA(Ile2) + L-lysine + ATP = lysidine(34) in tRNA(Ile2) + AMP + diphosphate + H(+)</text>
        <dbReference type="Rhea" id="RHEA:43744"/>
        <dbReference type="Rhea" id="RHEA-COMP:10625"/>
        <dbReference type="Rhea" id="RHEA-COMP:10670"/>
        <dbReference type="ChEBI" id="CHEBI:15378"/>
        <dbReference type="ChEBI" id="CHEBI:30616"/>
        <dbReference type="ChEBI" id="CHEBI:32551"/>
        <dbReference type="ChEBI" id="CHEBI:33019"/>
        <dbReference type="ChEBI" id="CHEBI:82748"/>
        <dbReference type="ChEBI" id="CHEBI:83665"/>
        <dbReference type="ChEBI" id="CHEBI:456215"/>
        <dbReference type="EC" id="6.3.4.19"/>
    </reaction>
</comment>
<keyword evidence="2" id="KW-0436">Ligase</keyword>
<evidence type="ECO:0000256" key="5">
    <source>
        <dbReference type="ARBA" id="ARBA00022840"/>
    </source>
</evidence>
<evidence type="ECO:0000256" key="6">
    <source>
        <dbReference type="ARBA" id="ARBA00048539"/>
    </source>
</evidence>
<dbReference type="GO" id="GO:0005524">
    <property type="term" value="F:ATP binding"/>
    <property type="evidence" value="ECO:0007669"/>
    <property type="project" value="UniProtKB-KW"/>
</dbReference>
<dbReference type="HAMAP" id="MF_01161">
    <property type="entry name" value="tRNA_Ile_lys_synt"/>
    <property type="match status" value="1"/>
</dbReference>
<evidence type="ECO:0000256" key="3">
    <source>
        <dbReference type="ARBA" id="ARBA00022694"/>
    </source>
</evidence>
<evidence type="ECO:0000256" key="2">
    <source>
        <dbReference type="ARBA" id="ARBA00022598"/>
    </source>
</evidence>
<organism evidence="8 9">
    <name type="scientific">Pichia californica</name>
    <dbReference type="NCBI Taxonomy" id="460514"/>
    <lineage>
        <taxon>Eukaryota</taxon>
        <taxon>Fungi</taxon>
        <taxon>Dikarya</taxon>
        <taxon>Ascomycota</taxon>
        <taxon>Saccharomycotina</taxon>
        <taxon>Pichiomycetes</taxon>
        <taxon>Pichiales</taxon>
        <taxon>Pichiaceae</taxon>
        <taxon>Pichia</taxon>
    </lineage>
</organism>
<evidence type="ECO:0000313" key="9">
    <source>
        <dbReference type="Proteomes" id="UP000697127"/>
    </source>
</evidence>
<dbReference type="EC" id="6.3.4.19" evidence="1"/>
<keyword evidence="3" id="KW-0819">tRNA processing</keyword>
<evidence type="ECO:0000313" key="8">
    <source>
        <dbReference type="EMBL" id="KAG0690711.1"/>
    </source>
</evidence>
<gene>
    <name evidence="8" type="ORF">C6P40_001800</name>
</gene>
<dbReference type="GO" id="GO:0008033">
    <property type="term" value="P:tRNA processing"/>
    <property type="evidence" value="ECO:0007669"/>
    <property type="project" value="UniProtKB-KW"/>
</dbReference>
<dbReference type="OrthoDB" id="434144at2759"/>
<keyword evidence="9" id="KW-1185">Reference proteome</keyword>
<dbReference type="PANTHER" id="PTHR43033">
    <property type="entry name" value="TRNA(ILE)-LYSIDINE SYNTHASE-RELATED"/>
    <property type="match status" value="1"/>
</dbReference>